<feature type="compositionally biased region" description="Basic and acidic residues" evidence="1">
    <location>
        <begin position="98"/>
        <end position="119"/>
    </location>
</feature>
<proteinExistence type="predicted"/>
<gene>
    <name evidence="2" type="ORF">DBRI1063_LOCUS15030</name>
</gene>
<name>A0A6U3YRG6_9STRA</name>
<sequence>MAGNIPPRVQNVLQSLSSSDQVVLRSYIAGLRDEINRLNNSNGKDDDEHAHYHGHEKCTHDHGHSHDHGKEEKQRHIDDDKDETDHKHGHDHKHEHKHEHEHEHGHKKQEKDDVPEWKKKAMAMDNDPTAAPFGGSWNMESSMDATTGTTGKVAGTSPENNVDGSPFAKKSKTVDQ</sequence>
<evidence type="ECO:0000313" key="2">
    <source>
        <dbReference type="EMBL" id="CAD9337954.1"/>
    </source>
</evidence>
<feature type="region of interest" description="Disordered" evidence="1">
    <location>
        <begin position="37"/>
        <end position="176"/>
    </location>
</feature>
<dbReference type="AlphaFoldDB" id="A0A6U3YRG6"/>
<feature type="compositionally biased region" description="Low complexity" evidence="1">
    <location>
        <begin position="145"/>
        <end position="156"/>
    </location>
</feature>
<organism evidence="2">
    <name type="scientific">Ditylum brightwellii</name>
    <dbReference type="NCBI Taxonomy" id="49249"/>
    <lineage>
        <taxon>Eukaryota</taxon>
        <taxon>Sar</taxon>
        <taxon>Stramenopiles</taxon>
        <taxon>Ochrophyta</taxon>
        <taxon>Bacillariophyta</taxon>
        <taxon>Mediophyceae</taxon>
        <taxon>Lithodesmiophycidae</taxon>
        <taxon>Lithodesmiales</taxon>
        <taxon>Lithodesmiaceae</taxon>
        <taxon>Ditylum</taxon>
    </lineage>
</organism>
<protein>
    <submittedName>
        <fullName evidence="2">Uncharacterized protein</fullName>
    </submittedName>
</protein>
<accession>A0A6U3YRG6</accession>
<evidence type="ECO:0000256" key="1">
    <source>
        <dbReference type="SAM" id="MobiDB-lite"/>
    </source>
</evidence>
<reference evidence="2" key="1">
    <citation type="submission" date="2021-01" db="EMBL/GenBank/DDBJ databases">
        <authorList>
            <person name="Corre E."/>
            <person name="Pelletier E."/>
            <person name="Niang G."/>
            <person name="Scheremetjew M."/>
            <person name="Finn R."/>
            <person name="Kale V."/>
            <person name="Holt S."/>
            <person name="Cochrane G."/>
            <person name="Meng A."/>
            <person name="Brown T."/>
            <person name="Cohen L."/>
        </authorList>
    </citation>
    <scope>NUCLEOTIDE SEQUENCE</scope>
    <source>
        <strain evidence="2">Pop2</strain>
    </source>
</reference>
<feature type="compositionally biased region" description="Basic and acidic residues" evidence="1">
    <location>
        <begin position="43"/>
        <end position="88"/>
    </location>
</feature>
<dbReference type="EMBL" id="HBGN01023557">
    <property type="protein sequence ID" value="CAD9337954.1"/>
    <property type="molecule type" value="Transcribed_RNA"/>
</dbReference>